<evidence type="ECO:0000313" key="3">
    <source>
        <dbReference type="Proteomes" id="UP000178259"/>
    </source>
</evidence>
<keyword evidence="1" id="KW-0812">Transmembrane</keyword>
<dbReference type="Proteomes" id="UP000178259">
    <property type="component" value="Unassembled WGS sequence"/>
</dbReference>
<dbReference type="AlphaFoldDB" id="A0A1G1Z0Q7"/>
<gene>
    <name evidence="2" type="ORF">A3E61_00345</name>
</gene>
<comment type="caution">
    <text evidence="2">The sequence shown here is derived from an EMBL/GenBank/DDBJ whole genome shotgun (WGS) entry which is preliminary data.</text>
</comment>
<evidence type="ECO:0000256" key="1">
    <source>
        <dbReference type="SAM" id="Phobius"/>
    </source>
</evidence>
<dbReference type="EMBL" id="MHIW01000035">
    <property type="protein sequence ID" value="OGY58218.1"/>
    <property type="molecule type" value="Genomic_DNA"/>
</dbReference>
<organism evidence="2 3">
    <name type="scientific">Candidatus Colwellbacteria bacterium RIFCSPHIGHO2_12_FULL_43_12</name>
    <dbReference type="NCBI Taxonomy" id="1797688"/>
    <lineage>
        <taxon>Bacteria</taxon>
        <taxon>Candidatus Colwelliibacteriota</taxon>
    </lineage>
</organism>
<accession>A0A1G1Z0Q7</accession>
<reference evidence="2 3" key="1">
    <citation type="journal article" date="2016" name="Nat. Commun.">
        <title>Thousands of microbial genomes shed light on interconnected biogeochemical processes in an aquifer system.</title>
        <authorList>
            <person name="Anantharaman K."/>
            <person name="Brown C.T."/>
            <person name="Hug L.A."/>
            <person name="Sharon I."/>
            <person name="Castelle C.J."/>
            <person name="Probst A.J."/>
            <person name="Thomas B.C."/>
            <person name="Singh A."/>
            <person name="Wilkins M.J."/>
            <person name="Karaoz U."/>
            <person name="Brodie E.L."/>
            <person name="Williams K.H."/>
            <person name="Hubbard S.S."/>
            <person name="Banfield J.F."/>
        </authorList>
    </citation>
    <scope>NUCLEOTIDE SEQUENCE [LARGE SCALE GENOMIC DNA]</scope>
</reference>
<proteinExistence type="predicted"/>
<evidence type="ECO:0000313" key="2">
    <source>
        <dbReference type="EMBL" id="OGY58218.1"/>
    </source>
</evidence>
<sequence length="127" mass="14096">MSRKIKIILLVLVLVVVVGGSITVAVLSVYKPNAIKGLFNEPYTVVYLDSGEIYVGKLSTFPRLTLRDSYILQVVPNPDDATKTGFQLAPLRDSLWAPKEIYLNQDHVVFTAPVRDDSQVYKTLSGN</sequence>
<protein>
    <submittedName>
        <fullName evidence="2">Uncharacterized protein</fullName>
    </submittedName>
</protein>
<keyword evidence="1" id="KW-0472">Membrane</keyword>
<name>A0A1G1Z0Q7_9BACT</name>
<feature type="transmembrane region" description="Helical" evidence="1">
    <location>
        <begin position="7"/>
        <end position="30"/>
    </location>
</feature>
<keyword evidence="1" id="KW-1133">Transmembrane helix</keyword>